<keyword evidence="7" id="KW-0514">Muscle protein</keyword>
<dbReference type="AlphaFoldDB" id="A0A433TW36"/>
<feature type="domain" description="Globin" evidence="10">
    <location>
        <begin position="20"/>
        <end position="169"/>
    </location>
</feature>
<dbReference type="GO" id="GO:0005344">
    <property type="term" value="F:oxygen carrier activity"/>
    <property type="evidence" value="ECO:0007669"/>
    <property type="project" value="UniProtKB-KW"/>
</dbReference>
<comment type="similarity">
    <text evidence="9">Belongs to the globin family.</text>
</comment>
<dbReference type="PANTHER" id="PTHR47217:SF1">
    <property type="entry name" value="GLOBIN-LIKE PROTEIN"/>
    <property type="match status" value="1"/>
</dbReference>
<dbReference type="OrthoDB" id="436496at2759"/>
<evidence type="ECO:0000256" key="6">
    <source>
        <dbReference type="ARBA" id="ARBA00023004"/>
    </source>
</evidence>
<dbReference type="InterPro" id="IPR000971">
    <property type="entry name" value="Globin"/>
</dbReference>
<sequence length="179" mass="20516">MGAACDCQMSAEDTLRKRESITLKDTSCLLSSWKNFTDDADMKILSLRFFNLVLETHPEVSKYFEFTGSHYSSSQRDLKMKTHTLIVLHRLGTIVGQVENPPIMIGLMEKLAKSHVKKGITHDEMEKFTAVFMTFFVEQINKPHLQAEMTDSWSKFVGTLLKIYKMVEEEKGIFANPND</sequence>
<gene>
    <name evidence="11" type="ORF">EGW08_006420</name>
</gene>
<keyword evidence="5" id="KW-0479">Metal-binding</keyword>
<dbReference type="InterPro" id="IPR044399">
    <property type="entry name" value="Mb-like_M"/>
</dbReference>
<keyword evidence="12" id="KW-1185">Reference proteome</keyword>
<keyword evidence="2 9" id="KW-0813">Transport</keyword>
<evidence type="ECO:0000313" key="12">
    <source>
        <dbReference type="Proteomes" id="UP000271974"/>
    </source>
</evidence>
<organism evidence="11 12">
    <name type="scientific">Elysia chlorotica</name>
    <name type="common">Eastern emerald elysia</name>
    <name type="synonym">Sea slug</name>
    <dbReference type="NCBI Taxonomy" id="188477"/>
    <lineage>
        <taxon>Eukaryota</taxon>
        <taxon>Metazoa</taxon>
        <taxon>Spiralia</taxon>
        <taxon>Lophotrochozoa</taxon>
        <taxon>Mollusca</taxon>
        <taxon>Gastropoda</taxon>
        <taxon>Heterobranchia</taxon>
        <taxon>Euthyneura</taxon>
        <taxon>Panpulmonata</taxon>
        <taxon>Sacoglossa</taxon>
        <taxon>Placobranchoidea</taxon>
        <taxon>Plakobranchidae</taxon>
        <taxon>Elysia</taxon>
    </lineage>
</organism>
<evidence type="ECO:0000256" key="9">
    <source>
        <dbReference type="RuleBase" id="RU000356"/>
    </source>
</evidence>
<keyword evidence="6" id="KW-0408">Iron</keyword>
<dbReference type="EMBL" id="RQTK01000159">
    <property type="protein sequence ID" value="RUS85791.1"/>
    <property type="molecule type" value="Genomic_DNA"/>
</dbReference>
<evidence type="ECO:0000256" key="1">
    <source>
        <dbReference type="ARBA" id="ARBA00013895"/>
    </source>
</evidence>
<proteinExistence type="inferred from homology"/>
<evidence type="ECO:0000256" key="4">
    <source>
        <dbReference type="ARBA" id="ARBA00022621"/>
    </source>
</evidence>
<evidence type="ECO:0000256" key="7">
    <source>
        <dbReference type="ARBA" id="ARBA00023179"/>
    </source>
</evidence>
<evidence type="ECO:0000256" key="5">
    <source>
        <dbReference type="ARBA" id="ARBA00022723"/>
    </source>
</evidence>
<evidence type="ECO:0000313" key="11">
    <source>
        <dbReference type="EMBL" id="RUS85791.1"/>
    </source>
</evidence>
<keyword evidence="4 9" id="KW-0561">Oxygen transport</keyword>
<dbReference type="InterPro" id="IPR009050">
    <property type="entry name" value="Globin-like_sf"/>
</dbReference>
<evidence type="ECO:0000259" key="10">
    <source>
        <dbReference type="PROSITE" id="PS01033"/>
    </source>
</evidence>
<dbReference type="GO" id="GO:0020037">
    <property type="term" value="F:heme binding"/>
    <property type="evidence" value="ECO:0007669"/>
    <property type="project" value="InterPro"/>
</dbReference>
<dbReference type="Proteomes" id="UP000271974">
    <property type="component" value="Unassembled WGS sequence"/>
</dbReference>
<dbReference type="PROSITE" id="PS01033">
    <property type="entry name" value="GLOBIN"/>
    <property type="match status" value="1"/>
</dbReference>
<dbReference type="InterPro" id="IPR012292">
    <property type="entry name" value="Globin/Proto"/>
</dbReference>
<evidence type="ECO:0000256" key="3">
    <source>
        <dbReference type="ARBA" id="ARBA00022617"/>
    </source>
</evidence>
<dbReference type="GO" id="GO:0046872">
    <property type="term" value="F:metal ion binding"/>
    <property type="evidence" value="ECO:0007669"/>
    <property type="project" value="UniProtKB-KW"/>
</dbReference>
<protein>
    <recommendedName>
        <fullName evidence="1">Globin</fullName>
    </recommendedName>
    <alternativeName>
        <fullName evidence="8">Myoglobin</fullName>
    </alternativeName>
</protein>
<dbReference type="SUPFAM" id="SSF46458">
    <property type="entry name" value="Globin-like"/>
    <property type="match status" value="1"/>
</dbReference>
<name>A0A433TW36_ELYCH</name>
<dbReference type="Gene3D" id="1.10.490.10">
    <property type="entry name" value="Globins"/>
    <property type="match status" value="1"/>
</dbReference>
<evidence type="ECO:0000256" key="2">
    <source>
        <dbReference type="ARBA" id="ARBA00022448"/>
    </source>
</evidence>
<evidence type="ECO:0000256" key="8">
    <source>
        <dbReference type="ARBA" id="ARBA00030087"/>
    </source>
</evidence>
<dbReference type="PANTHER" id="PTHR47217">
    <property type="entry name" value="GLOBIN-LIKE PROTEIN"/>
    <property type="match status" value="1"/>
</dbReference>
<accession>A0A433TW36</accession>
<reference evidence="11 12" key="1">
    <citation type="submission" date="2019-01" db="EMBL/GenBank/DDBJ databases">
        <title>A draft genome assembly of the solar-powered sea slug Elysia chlorotica.</title>
        <authorList>
            <person name="Cai H."/>
            <person name="Li Q."/>
            <person name="Fang X."/>
            <person name="Li J."/>
            <person name="Curtis N.E."/>
            <person name="Altenburger A."/>
            <person name="Shibata T."/>
            <person name="Feng M."/>
            <person name="Maeda T."/>
            <person name="Schwartz J.A."/>
            <person name="Shigenobu S."/>
            <person name="Lundholm N."/>
            <person name="Nishiyama T."/>
            <person name="Yang H."/>
            <person name="Hasebe M."/>
            <person name="Li S."/>
            <person name="Pierce S.K."/>
            <person name="Wang J."/>
        </authorList>
    </citation>
    <scope>NUCLEOTIDE SEQUENCE [LARGE SCALE GENOMIC DNA]</scope>
    <source>
        <strain evidence="11">EC2010</strain>
        <tissue evidence="11">Whole organism of an adult</tissue>
    </source>
</reference>
<comment type="caution">
    <text evidence="11">The sequence shown here is derived from an EMBL/GenBank/DDBJ whole genome shotgun (WGS) entry which is preliminary data.</text>
</comment>
<keyword evidence="3 9" id="KW-0349">Heme</keyword>
<dbReference type="GO" id="GO:0019825">
    <property type="term" value="F:oxygen binding"/>
    <property type="evidence" value="ECO:0007669"/>
    <property type="project" value="InterPro"/>
</dbReference>
<dbReference type="Pfam" id="PF00042">
    <property type="entry name" value="Globin"/>
    <property type="match status" value="1"/>
</dbReference>
<dbReference type="CDD" id="cd01040">
    <property type="entry name" value="Mb-like"/>
    <property type="match status" value="1"/>
</dbReference>